<protein>
    <submittedName>
        <fullName evidence="2">Retinol dehydrogenase 11</fullName>
    </submittedName>
</protein>
<dbReference type="Bgee" id="ENSXETG00000014949">
    <property type="expression patterns" value="Expressed in liver and 3 other cell types or tissues"/>
</dbReference>
<dbReference type="Pfam" id="PF00106">
    <property type="entry name" value="adh_short"/>
    <property type="match status" value="1"/>
</dbReference>
<organism evidence="2">
    <name type="scientific">Xenopus tropicalis</name>
    <name type="common">Western clawed frog</name>
    <name type="synonym">Silurana tropicalis</name>
    <dbReference type="NCBI Taxonomy" id="8364"/>
    <lineage>
        <taxon>Eukaryota</taxon>
        <taxon>Metazoa</taxon>
        <taxon>Chordata</taxon>
        <taxon>Craniata</taxon>
        <taxon>Vertebrata</taxon>
        <taxon>Euteleostomi</taxon>
        <taxon>Amphibia</taxon>
        <taxon>Batrachia</taxon>
        <taxon>Anura</taxon>
        <taxon>Pipoidea</taxon>
        <taxon>Pipidae</taxon>
        <taxon>Xenopodinae</taxon>
        <taxon>Xenopus</taxon>
        <taxon>Silurana</taxon>
    </lineage>
</organism>
<accession>A0A803KF48</accession>
<reference evidence="2" key="2">
    <citation type="submission" date="2021-03" db="UniProtKB">
        <authorList>
            <consortium name="Ensembl"/>
        </authorList>
    </citation>
    <scope>IDENTIFICATION</scope>
</reference>
<feature type="region of interest" description="Disordered" evidence="1">
    <location>
        <begin position="338"/>
        <end position="384"/>
    </location>
</feature>
<feature type="compositionally biased region" description="Low complexity" evidence="1">
    <location>
        <begin position="14"/>
        <end position="26"/>
    </location>
</feature>
<dbReference type="Xenbase" id="XB-GENE-5943090">
    <property type="gene designation" value="rdh11"/>
</dbReference>
<evidence type="ECO:0000256" key="1">
    <source>
        <dbReference type="SAM" id="MobiDB-lite"/>
    </source>
</evidence>
<dbReference type="InParanoid" id="A0A803KF48"/>
<gene>
    <name evidence="2" type="primary">rdh11</name>
</gene>
<feature type="compositionally biased region" description="Polar residues" evidence="1">
    <location>
        <begin position="369"/>
        <end position="380"/>
    </location>
</feature>
<feature type="region of interest" description="Disordered" evidence="1">
    <location>
        <begin position="169"/>
        <end position="243"/>
    </location>
</feature>
<dbReference type="InterPro" id="IPR028042">
    <property type="entry name" value="DUF4639"/>
</dbReference>
<dbReference type="PANTHER" id="PTHR34438:SF1">
    <property type="entry name" value="CHROMOSOME 2 OPEN READING FRAME 81"/>
    <property type="match status" value="1"/>
</dbReference>
<feature type="region of interest" description="Disordered" evidence="1">
    <location>
        <begin position="123"/>
        <end position="143"/>
    </location>
</feature>
<sequence>MSKSSALTRGGREATAQSTSRAAQSKSRAEKSRTAAAAPHPQVSVEIVPGRFTEDDWTSLLVQEDGEEVVGEIVESLLSVVMEKCFNIYLSRQVIPYTIRQARDAIVQITEWAFVPRDEGEAEAANTWQDMEEPQPCTTDSWAQGCVPVIPPAPSPRCGDTQAAVVESISDTQEPTSDEASSQPVTDCSSEPSQSPAHDQPNETNNMAPTAPKEPQVLLQPTPPTHAPQRKVPYRPYHGPLRSAGVRNITKSLDDTEKEMLMEQLAKMREEDEDDRDFQLLPTSLHNILKIQLGRPPQKKGVIYDDTGNVLCVPKLDPSRLPRHSICPRVELMDSMKEAEHKVKRPRRTGRAQLPKADKRQREKETARPNPNCSVQITPTPTDPPQLIQGIGKCVAMDLARRNARVILACRSRERGQRALEEIRRQTGNGAVLLEMLDTSSMASVRAFADRILQQEKRLDILINNAGASGLPHSMTAEGLENTFATNHLGPFLLTNLLTGLMRKSAPSRIVFVSSFNHKNGEIHLSCLRGQNIRGFRPDYPYNCSKLMNIMCANEFARRLRGTGVTVTSLDPGIVMTEAVRYYSIFIRLIFKSIGFFFFRTPEEGAVSTIFCAVSEEAEGLTEKYIDCDCMLALPSPAARDPPVTAKLWEACEQAVGLPPSPPK</sequence>
<dbReference type="AlphaFoldDB" id="A0A803KF48"/>
<dbReference type="PANTHER" id="PTHR34438">
    <property type="entry name" value="SI:DKEY-97L20.6"/>
    <property type="match status" value="1"/>
</dbReference>
<dbReference type="Pfam" id="PF15479">
    <property type="entry name" value="DUF4639"/>
    <property type="match status" value="1"/>
</dbReference>
<proteinExistence type="predicted"/>
<feature type="compositionally biased region" description="Polar residues" evidence="1">
    <location>
        <begin position="169"/>
        <end position="208"/>
    </location>
</feature>
<name>A0A803KF48_XENTR</name>
<dbReference type="SUPFAM" id="SSF51735">
    <property type="entry name" value="NAD(P)-binding Rossmann-fold domains"/>
    <property type="match status" value="1"/>
</dbReference>
<reference evidence="2" key="1">
    <citation type="journal article" date="2010" name="Science">
        <title>The genome of the Western clawed frog Xenopus tropicalis.</title>
        <authorList>
            <person name="Hellsten U."/>
            <person name="Harland R.M."/>
            <person name="Gilchrist M.J."/>
            <person name="Hendrix D."/>
            <person name="Jurka J."/>
            <person name="Kapitonov V."/>
            <person name="Ovcharenko I."/>
            <person name="Putnam N.H."/>
            <person name="Shu S."/>
            <person name="Taher L."/>
            <person name="Blitz I.L."/>
            <person name="Blumberg B."/>
            <person name="Dichmann D.S."/>
            <person name="Dubchak I."/>
            <person name="Amaya E."/>
            <person name="Detter J.C."/>
            <person name="Fletcher R."/>
            <person name="Gerhard D.S."/>
            <person name="Goodstein D."/>
            <person name="Graves T."/>
            <person name="Grigoriev I.V."/>
            <person name="Grimwood J."/>
            <person name="Kawashima T."/>
            <person name="Lindquist E."/>
            <person name="Lucas S.M."/>
            <person name="Mead P.E."/>
            <person name="Mitros T."/>
            <person name="Ogino H."/>
            <person name="Ohta Y."/>
            <person name="Poliakov A.V."/>
            <person name="Pollet N."/>
            <person name="Robert J."/>
            <person name="Salamov A."/>
            <person name="Sater A.K."/>
            <person name="Schmutz J."/>
            <person name="Terry A."/>
            <person name="Vize P.D."/>
            <person name="Warren W.C."/>
            <person name="Wells D."/>
            <person name="Wills A."/>
            <person name="Wilson R.K."/>
            <person name="Zimmerman L.B."/>
            <person name="Zorn A.M."/>
            <person name="Grainger R."/>
            <person name="Grammer T."/>
            <person name="Khokha M.K."/>
            <person name="Richardson P.M."/>
            <person name="Rokhsar D.S."/>
        </authorList>
    </citation>
    <scope>NUCLEOTIDE SEQUENCE [LARGE SCALE GENOMIC DNA]</scope>
    <source>
        <strain evidence="2">Nigerian</strain>
    </source>
</reference>
<feature type="region of interest" description="Disordered" evidence="1">
    <location>
        <begin position="1"/>
        <end position="46"/>
    </location>
</feature>
<dbReference type="InterPro" id="IPR002347">
    <property type="entry name" value="SDR_fam"/>
</dbReference>
<dbReference type="GeneTree" id="ENSGT00940000163763"/>
<dbReference type="Gene3D" id="3.40.50.720">
    <property type="entry name" value="NAD(P)-binding Rossmann-like Domain"/>
    <property type="match status" value="1"/>
</dbReference>
<dbReference type="InterPro" id="IPR036291">
    <property type="entry name" value="NAD(P)-bd_dom_sf"/>
</dbReference>
<evidence type="ECO:0000313" key="2">
    <source>
        <dbReference type="Ensembl" id="ENSXETP00000118998"/>
    </source>
</evidence>
<dbReference type="Ensembl" id="ENSXETT00000123625">
    <property type="protein sequence ID" value="ENSXETP00000118998"/>
    <property type="gene ID" value="ENSXETG00000014949"/>
</dbReference>
<feature type="compositionally biased region" description="Basic and acidic residues" evidence="1">
    <location>
        <begin position="356"/>
        <end position="367"/>
    </location>
</feature>
<dbReference type="PRINTS" id="PR00081">
    <property type="entry name" value="GDHRDH"/>
</dbReference>